<proteinExistence type="predicted"/>
<dbReference type="AlphaFoldDB" id="A0A756LG56"/>
<comment type="caution">
    <text evidence="1">The sequence shown here is derived from an EMBL/GenBank/DDBJ whole genome shotgun (WGS) entry which is preliminary data.</text>
</comment>
<protein>
    <submittedName>
        <fullName evidence="1">Uncharacterized protein</fullName>
    </submittedName>
</protein>
<accession>A0A756LG56</accession>
<reference evidence="1" key="2">
    <citation type="submission" date="2020-02" db="EMBL/GenBank/DDBJ databases">
        <authorList>
            <consortium name="NCBI Pathogen Detection Project"/>
        </authorList>
    </citation>
    <scope>NUCLEOTIDE SEQUENCE</scope>
    <source>
        <strain evidence="1">MA.CK_00/00002125</strain>
    </source>
</reference>
<dbReference type="EMBL" id="DAAWYJ010000049">
    <property type="protein sequence ID" value="HAG0017918.1"/>
    <property type="molecule type" value="Genomic_DNA"/>
</dbReference>
<sequence>MKRIVEILTRLNSLNDFLELMLKQPYTDREQAPAAARIKDLLEHADHVNSVLCMQQEHAFRF</sequence>
<name>A0A756LG56_SALER</name>
<reference evidence="1" key="1">
    <citation type="journal article" date="2018" name="Genome Biol.">
        <title>SKESA: strategic k-mer extension for scrupulous assemblies.</title>
        <authorList>
            <person name="Souvorov A."/>
            <person name="Agarwala R."/>
            <person name="Lipman D.J."/>
        </authorList>
    </citation>
    <scope>NUCLEOTIDE SEQUENCE</scope>
    <source>
        <strain evidence="1">MA.CK_00/00002125</strain>
    </source>
</reference>
<evidence type="ECO:0000313" key="1">
    <source>
        <dbReference type="EMBL" id="HAG0017918.1"/>
    </source>
</evidence>
<gene>
    <name evidence="1" type="ORF">G8O67_005328</name>
</gene>
<organism evidence="1">
    <name type="scientific">Salmonella enterica</name>
    <name type="common">Salmonella choleraesuis</name>
    <dbReference type="NCBI Taxonomy" id="28901"/>
    <lineage>
        <taxon>Bacteria</taxon>
        <taxon>Pseudomonadati</taxon>
        <taxon>Pseudomonadota</taxon>
        <taxon>Gammaproteobacteria</taxon>
        <taxon>Enterobacterales</taxon>
        <taxon>Enterobacteriaceae</taxon>
        <taxon>Salmonella</taxon>
    </lineage>
</organism>